<protein>
    <submittedName>
        <fullName evidence="1">Uncharacterized protein</fullName>
    </submittedName>
</protein>
<dbReference type="Proteomes" id="UP001157418">
    <property type="component" value="Unassembled WGS sequence"/>
</dbReference>
<sequence length="104" mass="11750">MKDFVVVVILKMHTTTFVTFDPKNFNYVGSILKVMLPRVPFDNDIIKAYREIPNSGVREIPASLQAALATVDALKKEVKKIASYCGCIKENEATKKAKEYMSYD</sequence>
<dbReference type="AlphaFoldDB" id="A0AAU9P1P4"/>
<organism evidence="1 2">
    <name type="scientific">Lactuca virosa</name>
    <dbReference type="NCBI Taxonomy" id="75947"/>
    <lineage>
        <taxon>Eukaryota</taxon>
        <taxon>Viridiplantae</taxon>
        <taxon>Streptophyta</taxon>
        <taxon>Embryophyta</taxon>
        <taxon>Tracheophyta</taxon>
        <taxon>Spermatophyta</taxon>
        <taxon>Magnoliopsida</taxon>
        <taxon>eudicotyledons</taxon>
        <taxon>Gunneridae</taxon>
        <taxon>Pentapetalae</taxon>
        <taxon>asterids</taxon>
        <taxon>campanulids</taxon>
        <taxon>Asterales</taxon>
        <taxon>Asteraceae</taxon>
        <taxon>Cichorioideae</taxon>
        <taxon>Cichorieae</taxon>
        <taxon>Lactucinae</taxon>
        <taxon>Lactuca</taxon>
    </lineage>
</organism>
<proteinExistence type="predicted"/>
<gene>
    <name evidence="1" type="ORF">LVIROSA_LOCUS29753</name>
</gene>
<comment type="caution">
    <text evidence="1">The sequence shown here is derived from an EMBL/GenBank/DDBJ whole genome shotgun (WGS) entry which is preliminary data.</text>
</comment>
<evidence type="ECO:0000313" key="1">
    <source>
        <dbReference type="EMBL" id="CAH1443868.1"/>
    </source>
</evidence>
<name>A0AAU9P1P4_9ASTR</name>
<evidence type="ECO:0000313" key="2">
    <source>
        <dbReference type="Proteomes" id="UP001157418"/>
    </source>
</evidence>
<dbReference type="EMBL" id="CAKMRJ010005523">
    <property type="protein sequence ID" value="CAH1443868.1"/>
    <property type="molecule type" value="Genomic_DNA"/>
</dbReference>
<reference evidence="1 2" key="1">
    <citation type="submission" date="2022-01" db="EMBL/GenBank/DDBJ databases">
        <authorList>
            <person name="Xiong W."/>
            <person name="Schranz E."/>
        </authorList>
    </citation>
    <scope>NUCLEOTIDE SEQUENCE [LARGE SCALE GENOMIC DNA]</scope>
</reference>
<keyword evidence="2" id="KW-1185">Reference proteome</keyword>
<accession>A0AAU9P1P4</accession>